<keyword evidence="4" id="KW-0547">Nucleotide-binding</keyword>
<evidence type="ECO:0000256" key="1">
    <source>
        <dbReference type="ARBA" id="ARBA00004496"/>
    </source>
</evidence>
<comment type="similarity">
    <text evidence="2">Belongs to the PhoH family.</text>
</comment>
<dbReference type="InterPro" id="IPR027417">
    <property type="entry name" value="P-loop_NTPase"/>
</dbReference>
<protein>
    <recommendedName>
        <fullName evidence="6">PhoH-like protein</fullName>
    </recommendedName>
</protein>
<dbReference type="GO" id="GO:0005524">
    <property type="term" value="F:ATP binding"/>
    <property type="evidence" value="ECO:0007669"/>
    <property type="project" value="UniProtKB-KW"/>
</dbReference>
<keyword evidence="3" id="KW-0963">Cytoplasm</keyword>
<evidence type="ECO:0000259" key="8">
    <source>
        <dbReference type="Pfam" id="PF02562"/>
    </source>
</evidence>
<dbReference type="InterPro" id="IPR003714">
    <property type="entry name" value="PhoH"/>
</dbReference>
<evidence type="ECO:0000313" key="9">
    <source>
        <dbReference type="EMBL" id="CAA9340786.1"/>
    </source>
</evidence>
<feature type="compositionally biased region" description="Basic residues" evidence="7">
    <location>
        <begin position="342"/>
        <end position="352"/>
    </location>
</feature>
<feature type="domain" description="PhoH-like protein" evidence="8">
    <location>
        <begin position="117"/>
        <end position="320"/>
    </location>
</feature>
<dbReference type="Pfam" id="PF02562">
    <property type="entry name" value="PhoH"/>
    <property type="match status" value="1"/>
</dbReference>
<dbReference type="EMBL" id="CADCUH010000088">
    <property type="protein sequence ID" value="CAA9340786.1"/>
    <property type="molecule type" value="Genomic_DNA"/>
</dbReference>
<accession>A0A6J4LT73</accession>
<reference evidence="9" key="1">
    <citation type="submission" date="2020-02" db="EMBL/GenBank/DDBJ databases">
        <authorList>
            <person name="Meier V. D."/>
        </authorList>
    </citation>
    <scope>NUCLEOTIDE SEQUENCE</scope>
    <source>
        <strain evidence="9">AVDCRST_MAG36</strain>
    </source>
</reference>
<evidence type="ECO:0000256" key="3">
    <source>
        <dbReference type="ARBA" id="ARBA00022490"/>
    </source>
</evidence>
<evidence type="ECO:0000256" key="6">
    <source>
        <dbReference type="ARBA" id="ARBA00039970"/>
    </source>
</evidence>
<dbReference type="Gene3D" id="3.40.50.300">
    <property type="entry name" value="P-loop containing nucleotide triphosphate hydrolases"/>
    <property type="match status" value="1"/>
</dbReference>
<dbReference type="PANTHER" id="PTHR30473">
    <property type="entry name" value="PROTEIN PHOH"/>
    <property type="match status" value="1"/>
</dbReference>
<evidence type="ECO:0000256" key="2">
    <source>
        <dbReference type="ARBA" id="ARBA00010393"/>
    </source>
</evidence>
<organism evidence="9">
    <name type="scientific">uncultured Nocardioidaceae bacterium</name>
    <dbReference type="NCBI Taxonomy" id="253824"/>
    <lineage>
        <taxon>Bacteria</taxon>
        <taxon>Bacillati</taxon>
        <taxon>Actinomycetota</taxon>
        <taxon>Actinomycetes</taxon>
        <taxon>Propionibacteriales</taxon>
        <taxon>Nocardioidaceae</taxon>
        <taxon>environmental samples</taxon>
    </lineage>
</organism>
<sequence length="352" mass="38557">MTETSNRRDQPQHIIDVPNSINMVSLLGPNDEHLSLIENGFDADVHVRGNRVTLRGESSELALAERLLDELVTILRTGQGLTPEIVERALQMLRAESHERPADVLSLNILSNRGRTIRPKTLNQKRYVDAIDKHTIIFGIGPAGTGKTYLAMAKAVQALQSKSVNRIILTRPAVEAGERLGYLPGTLSEKIDPYLRPLYDALHDMIDPETIPKLLASGTIEVAPLAFMRGRTLNDSFIILDEAQNTSAEQMKMFLTRLGFGSKIVVTGDVTQVDLPGGTTSGLRVVQDILTGVEDISFNRLTAHDVVRHRLVGRIVAAYDQFEARDGVDDAPAVGPAGRAHGPGHRPRRGPQ</sequence>
<feature type="compositionally biased region" description="Low complexity" evidence="7">
    <location>
        <begin position="331"/>
        <end position="340"/>
    </location>
</feature>
<dbReference type="InterPro" id="IPR051451">
    <property type="entry name" value="PhoH2-like"/>
</dbReference>
<proteinExistence type="inferred from homology"/>
<keyword evidence="5" id="KW-0067">ATP-binding</keyword>
<dbReference type="FunFam" id="3.40.50.300:FF:000013">
    <property type="entry name" value="PhoH family ATPase"/>
    <property type="match status" value="1"/>
</dbReference>
<name>A0A6J4LT73_9ACTN</name>
<evidence type="ECO:0000256" key="7">
    <source>
        <dbReference type="SAM" id="MobiDB-lite"/>
    </source>
</evidence>
<feature type="region of interest" description="Disordered" evidence="7">
    <location>
        <begin position="328"/>
        <end position="352"/>
    </location>
</feature>
<dbReference type="SUPFAM" id="SSF52540">
    <property type="entry name" value="P-loop containing nucleoside triphosphate hydrolases"/>
    <property type="match status" value="1"/>
</dbReference>
<dbReference type="AlphaFoldDB" id="A0A6J4LT73"/>
<comment type="subcellular location">
    <subcellularLocation>
        <location evidence="1">Cytoplasm</location>
    </subcellularLocation>
</comment>
<dbReference type="GO" id="GO:0005829">
    <property type="term" value="C:cytosol"/>
    <property type="evidence" value="ECO:0007669"/>
    <property type="project" value="TreeGrafter"/>
</dbReference>
<dbReference type="PANTHER" id="PTHR30473:SF1">
    <property type="entry name" value="PHOH-LIKE PROTEIN"/>
    <property type="match status" value="1"/>
</dbReference>
<evidence type="ECO:0000256" key="4">
    <source>
        <dbReference type="ARBA" id="ARBA00022741"/>
    </source>
</evidence>
<gene>
    <name evidence="9" type="ORF">AVDCRST_MAG36-1394</name>
</gene>
<evidence type="ECO:0000256" key="5">
    <source>
        <dbReference type="ARBA" id="ARBA00022840"/>
    </source>
</evidence>